<dbReference type="RefSeq" id="WP_245252167.1">
    <property type="nucleotide sequence ID" value="NZ_CBCRVE010000006.1"/>
</dbReference>
<dbReference type="SUPFAM" id="SSF51011">
    <property type="entry name" value="Glycosyl hydrolase domain"/>
    <property type="match status" value="1"/>
</dbReference>
<sequence length="560" mass="62585">MSRTASKFPSTVSWIIIISMLVFVLSGCEAKTEAGKTAESTKQSTAEQSTTTTAVGEAGVAKPAANLTTAPMGKSSGVFYEIFVRSFYDSDGNGIGDFNGITQKLDYLAGLGIQGIWLMPINPSPSYHGYDVTDYYGVNPDYGTMDDFTHLLDEAHKRGIKVIMDLVVNHSSNKHPWFVESAKSKDNPKRDWYIWAEDKGMSTSTLGAWGQQPWQKSGKDHYLGIFWEGMPDMNFDNPEVRAEFKKIGQYWLKMGVDGFRLDAAKHVYEDFQSSVGNPEVAKKNQEWWQEFRKGLDQVNKNAYMVGEVWDSAAVIGPYLNQAFNSAFDFDIAGKIVSAARTEQGTDLGFTLSRVYDFYSKQSGGQFVDAPFLTNHDQNRVMTELRGNVDHAKMAASILLTLPGNPFIYYGEEIGMKGAKPDERIREPMLWSDDSKAVGQTTWELALNREGVIPVDKQLSDSNSLLNHYKELISWRKQDDVLQDGGILSYKVTNPSVMAYVRILNDKRMLVVHNLSVKSQSIELQSDTFGVFEHIVHATSTDSKLENGKLELAPYSTTILQ</sequence>
<dbReference type="EC" id="3.2.1.1" evidence="5"/>
<dbReference type="EMBL" id="JAGGKP010000003">
    <property type="protein sequence ID" value="MBP1936956.1"/>
    <property type="molecule type" value="Genomic_DNA"/>
</dbReference>
<dbReference type="Proteomes" id="UP001519273">
    <property type="component" value="Unassembled WGS sequence"/>
</dbReference>
<accession>A0ABS4H3A7</accession>
<dbReference type="GO" id="GO:0016798">
    <property type="term" value="F:hydrolase activity, acting on glycosyl bonds"/>
    <property type="evidence" value="ECO:0007669"/>
    <property type="project" value="UniProtKB-KW"/>
</dbReference>
<evidence type="ECO:0000313" key="8">
    <source>
        <dbReference type="EMBL" id="MBP1936956.1"/>
    </source>
</evidence>
<proteinExistence type="inferred from homology"/>
<dbReference type="SMART" id="SM00642">
    <property type="entry name" value="Aamy"/>
    <property type="match status" value="1"/>
</dbReference>
<feature type="domain" description="Glycosyl hydrolase family 13 catalytic" evidence="7">
    <location>
        <begin position="81"/>
        <end position="475"/>
    </location>
</feature>
<dbReference type="PROSITE" id="PS51257">
    <property type="entry name" value="PROKAR_LIPOPROTEIN"/>
    <property type="match status" value="1"/>
</dbReference>
<evidence type="ECO:0000256" key="4">
    <source>
        <dbReference type="RuleBase" id="RU003615"/>
    </source>
</evidence>
<evidence type="ECO:0000313" key="9">
    <source>
        <dbReference type="Proteomes" id="UP001519273"/>
    </source>
</evidence>
<dbReference type="CDD" id="cd11316">
    <property type="entry name" value="AmyAc_bac2_AmyA"/>
    <property type="match status" value="1"/>
</dbReference>
<protein>
    <recommendedName>
        <fullName evidence="5">Alpha-amylase</fullName>
        <ecNumber evidence="5">3.2.1.1</ecNumber>
    </recommendedName>
</protein>
<dbReference type="Gene3D" id="2.60.40.1180">
    <property type="entry name" value="Golgi alpha-mannosidase II"/>
    <property type="match status" value="1"/>
</dbReference>
<dbReference type="InterPro" id="IPR017853">
    <property type="entry name" value="GH"/>
</dbReference>
<keyword evidence="2 5" id="KW-0378">Hydrolase</keyword>
<dbReference type="Pfam" id="PF00128">
    <property type="entry name" value="Alpha-amylase"/>
    <property type="match status" value="1"/>
</dbReference>
<dbReference type="PRINTS" id="PR00110">
    <property type="entry name" value="ALPHAAMYLASE"/>
</dbReference>
<keyword evidence="3 5" id="KW-0326">Glycosidase</keyword>
<dbReference type="InterPro" id="IPR006046">
    <property type="entry name" value="Alpha_amylase"/>
</dbReference>
<dbReference type="PANTHER" id="PTHR10357">
    <property type="entry name" value="ALPHA-AMYLASE FAMILY MEMBER"/>
    <property type="match status" value="1"/>
</dbReference>
<dbReference type="Pfam" id="PF23915">
    <property type="entry name" value="SusG_C"/>
    <property type="match status" value="1"/>
</dbReference>
<feature type="compositionally biased region" description="Low complexity" evidence="6">
    <location>
        <begin position="40"/>
        <end position="53"/>
    </location>
</feature>
<dbReference type="Gene3D" id="3.20.20.80">
    <property type="entry name" value="Glycosidases"/>
    <property type="match status" value="1"/>
</dbReference>
<dbReference type="PANTHER" id="PTHR10357:SF179">
    <property type="entry name" value="NEUTRAL AND BASIC AMINO ACID TRANSPORT PROTEIN RBAT"/>
    <property type="match status" value="1"/>
</dbReference>
<dbReference type="SUPFAM" id="SSF51445">
    <property type="entry name" value="(Trans)glycosidases"/>
    <property type="match status" value="1"/>
</dbReference>
<dbReference type="InterPro" id="IPR006047">
    <property type="entry name" value="GH13_cat_dom"/>
</dbReference>
<reference evidence="8 9" key="1">
    <citation type="submission" date="2021-03" db="EMBL/GenBank/DDBJ databases">
        <title>Genomic Encyclopedia of Type Strains, Phase IV (KMG-IV): sequencing the most valuable type-strain genomes for metagenomic binning, comparative biology and taxonomic classification.</title>
        <authorList>
            <person name="Goeker M."/>
        </authorList>
    </citation>
    <scope>NUCLEOTIDE SEQUENCE [LARGE SCALE GENOMIC DNA]</scope>
    <source>
        <strain evidence="8 9">DSM 23491</strain>
    </source>
</reference>
<keyword evidence="9" id="KW-1185">Reference proteome</keyword>
<evidence type="ECO:0000256" key="3">
    <source>
        <dbReference type="ARBA" id="ARBA00023295"/>
    </source>
</evidence>
<comment type="catalytic activity">
    <reaction evidence="5">
        <text>Endohydrolysis of (1-&gt;4)-alpha-D-glucosidic linkages in polysaccharides containing three or more (1-&gt;4)-alpha-linked D-glucose units.</text>
        <dbReference type="EC" id="3.2.1.1"/>
    </reaction>
</comment>
<evidence type="ECO:0000259" key="7">
    <source>
        <dbReference type="SMART" id="SM00642"/>
    </source>
</evidence>
<gene>
    <name evidence="8" type="ORF">J2Z20_001838</name>
</gene>
<dbReference type="InterPro" id="IPR013780">
    <property type="entry name" value="Glyco_hydro_b"/>
</dbReference>
<evidence type="ECO:0000256" key="6">
    <source>
        <dbReference type="SAM" id="MobiDB-lite"/>
    </source>
</evidence>
<dbReference type="InterPro" id="IPR045857">
    <property type="entry name" value="O16G_dom_2"/>
</dbReference>
<evidence type="ECO:0000256" key="5">
    <source>
        <dbReference type="RuleBase" id="RU361134"/>
    </source>
</evidence>
<organism evidence="8 9">
    <name type="scientific">Paenibacillus sediminis</name>
    <dbReference type="NCBI Taxonomy" id="664909"/>
    <lineage>
        <taxon>Bacteria</taxon>
        <taxon>Bacillati</taxon>
        <taxon>Bacillota</taxon>
        <taxon>Bacilli</taxon>
        <taxon>Bacillales</taxon>
        <taxon>Paenibacillaceae</taxon>
        <taxon>Paenibacillus</taxon>
    </lineage>
</organism>
<keyword evidence="5" id="KW-0119">Carbohydrate metabolism</keyword>
<comment type="caution">
    <text evidence="8">The sequence shown here is derived from an EMBL/GenBank/DDBJ whole genome shotgun (WGS) entry which is preliminary data.</text>
</comment>
<evidence type="ECO:0000256" key="1">
    <source>
        <dbReference type="ARBA" id="ARBA00008061"/>
    </source>
</evidence>
<dbReference type="Gene3D" id="3.90.400.10">
    <property type="entry name" value="Oligo-1,6-glucosidase, Domain 2"/>
    <property type="match status" value="1"/>
</dbReference>
<evidence type="ECO:0000256" key="2">
    <source>
        <dbReference type="ARBA" id="ARBA00022801"/>
    </source>
</evidence>
<name>A0ABS4H3A7_9BACL</name>
<dbReference type="InterPro" id="IPR056300">
    <property type="entry name" value="SusG-like_C"/>
</dbReference>
<feature type="region of interest" description="Disordered" evidence="6">
    <location>
        <begin position="35"/>
        <end position="57"/>
    </location>
</feature>
<comment type="similarity">
    <text evidence="1 4">Belongs to the glycosyl hydrolase 13 family.</text>
</comment>